<comment type="caution">
    <text evidence="2">The sequence shown here is derived from an EMBL/GenBank/DDBJ whole genome shotgun (WGS) entry which is preliminary data.</text>
</comment>
<name>A0ABQ7HEJ8_GEOSE</name>
<accession>A0ABQ7HEJ8</accession>
<feature type="compositionally biased region" description="Basic residues" evidence="1">
    <location>
        <begin position="36"/>
        <end position="49"/>
    </location>
</feature>
<organism evidence="2 3">
    <name type="scientific">Geobacillus stearothermophilus</name>
    <name type="common">Bacillus stearothermophilus</name>
    <dbReference type="NCBI Taxonomy" id="1422"/>
    <lineage>
        <taxon>Bacteria</taxon>
        <taxon>Bacillati</taxon>
        <taxon>Bacillota</taxon>
        <taxon>Bacilli</taxon>
        <taxon>Bacillales</taxon>
        <taxon>Anoxybacillaceae</taxon>
        <taxon>Geobacillus</taxon>
    </lineage>
</organism>
<dbReference type="EMBL" id="LUCS01000028">
    <property type="protein sequence ID" value="KAF6510648.1"/>
    <property type="molecule type" value="Genomic_DNA"/>
</dbReference>
<keyword evidence="3" id="KW-1185">Reference proteome</keyword>
<protein>
    <submittedName>
        <fullName evidence="2">Uncharacterized protein</fullName>
    </submittedName>
</protein>
<feature type="compositionally biased region" description="Basic and acidic residues" evidence="1">
    <location>
        <begin position="50"/>
        <end position="61"/>
    </location>
</feature>
<sequence length="91" mass="10457">MDRFVPDEELKRASKIGANEDIIHTSKNDEGYDLRTRRKSGLGSRRMKTAMRERRGADGRIRKSSWSGKIERKKRKMAVSPSCSLRVVSSF</sequence>
<dbReference type="RefSeq" id="WP_230847101.1">
    <property type="nucleotide sequence ID" value="NZ_JARMSK010000174.1"/>
</dbReference>
<dbReference type="Proteomes" id="UP000773850">
    <property type="component" value="Unassembled WGS sequence"/>
</dbReference>
<gene>
    <name evidence="2" type="ORF">GS8_2805</name>
</gene>
<evidence type="ECO:0000313" key="2">
    <source>
        <dbReference type="EMBL" id="KAF6510648.1"/>
    </source>
</evidence>
<reference evidence="2 3" key="1">
    <citation type="submission" date="2016-03" db="EMBL/GenBank/DDBJ databases">
        <title>Spore heat resistance.</title>
        <authorList>
            <person name="Boekhorst J."/>
            <person name="Berendsen E.M."/>
            <person name="Wells-Bennik M.H."/>
            <person name="Kuipers O.P."/>
        </authorList>
    </citation>
    <scope>NUCLEOTIDE SEQUENCE [LARGE SCALE GENOMIC DNA]</scope>
    <source>
        <strain evidence="2 3">GS8</strain>
    </source>
</reference>
<proteinExistence type="predicted"/>
<evidence type="ECO:0000313" key="3">
    <source>
        <dbReference type="Proteomes" id="UP000773850"/>
    </source>
</evidence>
<feature type="region of interest" description="Disordered" evidence="1">
    <location>
        <begin position="33"/>
        <end position="62"/>
    </location>
</feature>
<evidence type="ECO:0000256" key="1">
    <source>
        <dbReference type="SAM" id="MobiDB-lite"/>
    </source>
</evidence>
<dbReference type="GeneID" id="89612443"/>